<feature type="region of interest" description="Disordered" evidence="1">
    <location>
        <begin position="24"/>
        <end position="52"/>
    </location>
</feature>
<dbReference type="AlphaFoldDB" id="A0A077WNG4"/>
<dbReference type="InterPro" id="IPR011330">
    <property type="entry name" value="Glyco_hydro/deAcase_b/a-brl"/>
</dbReference>
<protein>
    <recommendedName>
        <fullName evidence="3">NodB homology domain-containing protein</fullName>
    </recommendedName>
</protein>
<sequence>MWLTRSILYTLGAITAVTYAQQDGNNATSTSASTSDTITSSSSGPLPQSSPAWLSDVKALPGNVDSYPIDASKIPTGPFSSNSNIILQGYPSPGEIPSISSSQVQAVIKAIDWSQVPKAPTRKADKEGNLQMKDYNESSDPFCWWSATGCVKPKFTGLPEDIYYCPKPGDWGLTYDDGPLTQDDGKEVAEPHLYNFLAEHQQKATLFYIGANVLRAPLAAQRALANGHTLCSHTWSHPAMTSLTNEQVVAELYWTLRVIKETTNVTVKCWRPPYGDVDDRVRAIAWQMGMRTVLWDQDTEDWSMPGPGGGSTPPATIDGYFENWINTRKNGTDNQNGHVILQHELNAATVNMAEKWLPKIKETFNVVPVHQCMNISQPYWEENFVYPTEQDPQPTKTSNNATSNDSSSGTSSSSSSSHPSKDNKDEQDDVEDSAAAITYHLHAWSHLLASATASLIWYHYSF</sequence>
<evidence type="ECO:0000313" key="4">
    <source>
        <dbReference type="EMBL" id="CDS08302.1"/>
    </source>
</evidence>
<name>A0A077WNG4_9FUNG</name>
<dbReference type="InterPro" id="IPR050248">
    <property type="entry name" value="Polysacc_deacetylase_ArnD"/>
</dbReference>
<evidence type="ECO:0000256" key="1">
    <source>
        <dbReference type="SAM" id="MobiDB-lite"/>
    </source>
</evidence>
<dbReference type="GO" id="GO:0004099">
    <property type="term" value="F:chitin deacetylase activity"/>
    <property type="evidence" value="ECO:0007669"/>
    <property type="project" value="TreeGrafter"/>
</dbReference>
<dbReference type="Pfam" id="PF01522">
    <property type="entry name" value="Polysacc_deac_1"/>
    <property type="match status" value="1"/>
</dbReference>
<dbReference type="InterPro" id="IPR002509">
    <property type="entry name" value="NODB_dom"/>
</dbReference>
<feature type="chain" id="PRO_5001726385" description="NodB homology domain-containing protein" evidence="2">
    <location>
        <begin position="21"/>
        <end position="462"/>
    </location>
</feature>
<dbReference type="GO" id="GO:0005975">
    <property type="term" value="P:carbohydrate metabolic process"/>
    <property type="evidence" value="ECO:0007669"/>
    <property type="project" value="InterPro"/>
</dbReference>
<dbReference type="EMBL" id="LK023324">
    <property type="protein sequence ID" value="CDS08302.1"/>
    <property type="molecule type" value="Genomic_DNA"/>
</dbReference>
<dbReference type="PROSITE" id="PS51677">
    <property type="entry name" value="NODB"/>
    <property type="match status" value="1"/>
</dbReference>
<accession>A0A077WNG4</accession>
<keyword evidence="2" id="KW-0732">Signal</keyword>
<feature type="domain" description="NodB homology" evidence="3">
    <location>
        <begin position="169"/>
        <end position="369"/>
    </location>
</feature>
<dbReference type="PANTHER" id="PTHR10587:SF98">
    <property type="entry name" value="CHITIN DEACETYLASE"/>
    <property type="match status" value="1"/>
</dbReference>
<dbReference type="GO" id="GO:0009272">
    <property type="term" value="P:fungal-type cell wall biogenesis"/>
    <property type="evidence" value="ECO:0007669"/>
    <property type="project" value="UniProtKB-ARBA"/>
</dbReference>
<gene>
    <name evidence="4" type="ORF">LRAMOSA02250</name>
</gene>
<dbReference type="SUPFAM" id="SSF88713">
    <property type="entry name" value="Glycoside hydrolase/deacetylase"/>
    <property type="match status" value="1"/>
</dbReference>
<feature type="compositionally biased region" description="Low complexity" evidence="1">
    <location>
        <begin position="28"/>
        <end position="51"/>
    </location>
</feature>
<dbReference type="Gene3D" id="3.20.20.370">
    <property type="entry name" value="Glycoside hydrolase/deacetylase"/>
    <property type="match status" value="1"/>
</dbReference>
<feature type="region of interest" description="Disordered" evidence="1">
    <location>
        <begin position="387"/>
        <end position="430"/>
    </location>
</feature>
<dbReference type="GO" id="GO:0016020">
    <property type="term" value="C:membrane"/>
    <property type="evidence" value="ECO:0007669"/>
    <property type="project" value="TreeGrafter"/>
</dbReference>
<reference evidence="4" key="1">
    <citation type="journal article" date="2014" name="Genome Announc.">
        <title>De novo whole-genome sequence and genome annotation of Lichtheimia ramosa.</title>
        <authorList>
            <person name="Linde J."/>
            <person name="Schwartze V."/>
            <person name="Binder U."/>
            <person name="Lass-Florl C."/>
            <person name="Voigt K."/>
            <person name="Horn F."/>
        </authorList>
    </citation>
    <scope>NUCLEOTIDE SEQUENCE</scope>
    <source>
        <strain evidence="4">JMRC FSU:6197</strain>
    </source>
</reference>
<dbReference type="PANTHER" id="PTHR10587">
    <property type="entry name" value="GLYCOSYL TRANSFERASE-RELATED"/>
    <property type="match status" value="1"/>
</dbReference>
<dbReference type="CDD" id="cd10952">
    <property type="entry name" value="CE4_MrCDA_like"/>
    <property type="match status" value="1"/>
</dbReference>
<evidence type="ECO:0000259" key="3">
    <source>
        <dbReference type="PROSITE" id="PS51677"/>
    </source>
</evidence>
<feature type="compositionally biased region" description="Low complexity" evidence="1">
    <location>
        <begin position="395"/>
        <end position="418"/>
    </location>
</feature>
<dbReference type="OrthoDB" id="407355at2759"/>
<feature type="signal peptide" evidence="2">
    <location>
        <begin position="1"/>
        <end position="20"/>
    </location>
</feature>
<organism evidence="4">
    <name type="scientific">Lichtheimia ramosa</name>
    <dbReference type="NCBI Taxonomy" id="688394"/>
    <lineage>
        <taxon>Eukaryota</taxon>
        <taxon>Fungi</taxon>
        <taxon>Fungi incertae sedis</taxon>
        <taxon>Mucoromycota</taxon>
        <taxon>Mucoromycotina</taxon>
        <taxon>Mucoromycetes</taxon>
        <taxon>Mucorales</taxon>
        <taxon>Lichtheimiaceae</taxon>
        <taxon>Lichtheimia</taxon>
    </lineage>
</organism>
<proteinExistence type="predicted"/>
<evidence type="ECO:0000256" key="2">
    <source>
        <dbReference type="SAM" id="SignalP"/>
    </source>
</evidence>